<dbReference type="SUPFAM" id="SSF51905">
    <property type="entry name" value="FAD/NAD(P)-binding domain"/>
    <property type="match status" value="1"/>
</dbReference>
<dbReference type="PANTHER" id="PTHR13847">
    <property type="entry name" value="SARCOSINE DEHYDROGENASE-RELATED"/>
    <property type="match status" value="1"/>
</dbReference>
<dbReference type="EMBL" id="JAGDYM010000011">
    <property type="protein sequence ID" value="MBO1902437.1"/>
    <property type="molecule type" value="Genomic_DNA"/>
</dbReference>
<dbReference type="Gene3D" id="3.50.50.60">
    <property type="entry name" value="FAD/NAD(P)-binding domain"/>
    <property type="match status" value="1"/>
</dbReference>
<accession>A0A939MPN7</accession>
<feature type="domain" description="FAD dependent oxidoreductase" evidence="2">
    <location>
        <begin position="7"/>
        <end position="344"/>
    </location>
</feature>
<evidence type="ECO:0000313" key="4">
    <source>
        <dbReference type="Proteomes" id="UP000664382"/>
    </source>
</evidence>
<organism evidence="3 4">
    <name type="scientific">Leucobacter weissii</name>
    <dbReference type="NCBI Taxonomy" id="1983706"/>
    <lineage>
        <taxon>Bacteria</taxon>
        <taxon>Bacillati</taxon>
        <taxon>Actinomycetota</taxon>
        <taxon>Actinomycetes</taxon>
        <taxon>Micrococcales</taxon>
        <taxon>Microbacteriaceae</taxon>
        <taxon>Leucobacter</taxon>
    </lineage>
</organism>
<keyword evidence="4" id="KW-1185">Reference proteome</keyword>
<dbReference type="RefSeq" id="WP_208098191.1">
    <property type="nucleotide sequence ID" value="NZ_JAGDYM010000011.1"/>
</dbReference>
<name>A0A939MPN7_9MICO</name>
<evidence type="ECO:0000256" key="1">
    <source>
        <dbReference type="ARBA" id="ARBA00023002"/>
    </source>
</evidence>
<reference evidence="3" key="1">
    <citation type="submission" date="2021-03" db="EMBL/GenBank/DDBJ databases">
        <title>Leucobacter chromiisoli sp. nov., isolated from chromium-containing soil of chemical plant.</title>
        <authorList>
            <person name="Xu Z."/>
        </authorList>
    </citation>
    <scope>NUCLEOTIDE SEQUENCE</scope>
    <source>
        <strain evidence="3">S27</strain>
    </source>
</reference>
<dbReference type="GO" id="GO:0005737">
    <property type="term" value="C:cytoplasm"/>
    <property type="evidence" value="ECO:0007669"/>
    <property type="project" value="TreeGrafter"/>
</dbReference>
<proteinExistence type="predicted"/>
<keyword evidence="1" id="KW-0560">Oxidoreductase</keyword>
<evidence type="ECO:0000259" key="2">
    <source>
        <dbReference type="Pfam" id="PF01266"/>
    </source>
</evidence>
<sequence length="353" mass="37784">MTPQRTDVVVIGGGIAGLSVAARLSRRLRVTVLEREPRLALHASGRNARQMQPSYGPAHIRALTRRTIELVREIEAEGRLTVLTPRRLGWVARESGRGAFEAMLAEHPELEALEGDAVSRRLPLADPGVYRLGAVDREAYEVDVAGLIEQLARSSRSNGARILTGAPAGRIRRTGAAWTVETPSGRHSAPVVVDAAGAWADRIAELAGIPPRGIRSYLRTVVVTEPLRDGGIADGAMISDVEGDFYARPEGAGLLLSPSDQQEVEAGDAQPHPGVVAETLRRARERLTVPVPPLARAWAGLRSMSGGSIPESGWDAEAEGFFWLAGQGGYGLQTSLALAEKSARLVMSRTQDI</sequence>
<dbReference type="InterPro" id="IPR036188">
    <property type="entry name" value="FAD/NAD-bd_sf"/>
</dbReference>
<dbReference type="InterPro" id="IPR006076">
    <property type="entry name" value="FAD-dep_OxRdtase"/>
</dbReference>
<dbReference type="Pfam" id="PF01266">
    <property type="entry name" value="DAO"/>
    <property type="match status" value="1"/>
</dbReference>
<dbReference type="Gene3D" id="3.30.9.10">
    <property type="entry name" value="D-Amino Acid Oxidase, subunit A, domain 2"/>
    <property type="match status" value="1"/>
</dbReference>
<protein>
    <submittedName>
        <fullName evidence="3">FAD-binding oxidoreductase</fullName>
    </submittedName>
</protein>
<dbReference type="AlphaFoldDB" id="A0A939MPN7"/>
<dbReference type="GO" id="GO:0016491">
    <property type="term" value="F:oxidoreductase activity"/>
    <property type="evidence" value="ECO:0007669"/>
    <property type="project" value="UniProtKB-KW"/>
</dbReference>
<dbReference type="Proteomes" id="UP000664382">
    <property type="component" value="Unassembled WGS sequence"/>
</dbReference>
<dbReference type="PANTHER" id="PTHR13847:SF287">
    <property type="entry name" value="FAD-DEPENDENT OXIDOREDUCTASE DOMAIN-CONTAINING PROTEIN 1"/>
    <property type="match status" value="1"/>
</dbReference>
<gene>
    <name evidence="3" type="ORF">J4H92_10805</name>
</gene>
<comment type="caution">
    <text evidence="3">The sequence shown here is derived from an EMBL/GenBank/DDBJ whole genome shotgun (WGS) entry which is preliminary data.</text>
</comment>
<evidence type="ECO:0000313" key="3">
    <source>
        <dbReference type="EMBL" id="MBO1902437.1"/>
    </source>
</evidence>